<reference evidence="1" key="1">
    <citation type="submission" date="2022-08" db="EMBL/GenBank/DDBJ databases">
        <title>A Global Phylogenomic Analysis of the Shiitake Genus Lentinula.</title>
        <authorList>
            <consortium name="DOE Joint Genome Institute"/>
            <person name="Sierra-Patev S."/>
            <person name="Min B."/>
            <person name="Naranjo-Ortiz M."/>
            <person name="Looney B."/>
            <person name="Konkel Z."/>
            <person name="Slot J.C."/>
            <person name="Sakamoto Y."/>
            <person name="Steenwyk J.L."/>
            <person name="Rokas A."/>
            <person name="Carro J."/>
            <person name="Camarero S."/>
            <person name="Ferreira P."/>
            <person name="Molpeceres G."/>
            <person name="Ruiz-Duenas F.J."/>
            <person name="Serrano A."/>
            <person name="Henrissat B."/>
            <person name="Drula E."/>
            <person name="Hughes K.W."/>
            <person name="Mata J.L."/>
            <person name="Ishikawa N.K."/>
            <person name="Vargas-Isla R."/>
            <person name="Ushijima S."/>
            <person name="Smith C.A."/>
            <person name="Ahrendt S."/>
            <person name="Andreopoulos W."/>
            <person name="He G."/>
            <person name="Labutti K."/>
            <person name="Lipzen A."/>
            <person name="Ng V."/>
            <person name="Riley R."/>
            <person name="Sandor L."/>
            <person name="Barry K."/>
            <person name="Martinez A.T."/>
            <person name="Xiao Y."/>
            <person name="Gibbons J.G."/>
            <person name="Terashima K."/>
            <person name="Grigoriev I.V."/>
            <person name="Hibbett D.S."/>
        </authorList>
    </citation>
    <scope>NUCLEOTIDE SEQUENCE</scope>
    <source>
        <strain evidence="1">JLM2183</strain>
    </source>
</reference>
<evidence type="ECO:0000313" key="1">
    <source>
        <dbReference type="EMBL" id="KAJ4469879.1"/>
    </source>
</evidence>
<name>A0A9W9DGT4_9AGAR</name>
<comment type="caution">
    <text evidence="1">The sequence shown here is derived from an EMBL/GenBank/DDBJ whole genome shotgun (WGS) entry which is preliminary data.</text>
</comment>
<dbReference type="Proteomes" id="UP001150266">
    <property type="component" value="Unassembled WGS sequence"/>
</dbReference>
<dbReference type="AlphaFoldDB" id="A0A9W9DGT4"/>
<evidence type="ECO:0000313" key="2">
    <source>
        <dbReference type="Proteomes" id="UP001150266"/>
    </source>
</evidence>
<proteinExistence type="predicted"/>
<organism evidence="1 2">
    <name type="scientific">Lentinula aciculospora</name>
    <dbReference type="NCBI Taxonomy" id="153920"/>
    <lineage>
        <taxon>Eukaryota</taxon>
        <taxon>Fungi</taxon>
        <taxon>Dikarya</taxon>
        <taxon>Basidiomycota</taxon>
        <taxon>Agaricomycotina</taxon>
        <taxon>Agaricomycetes</taxon>
        <taxon>Agaricomycetidae</taxon>
        <taxon>Agaricales</taxon>
        <taxon>Marasmiineae</taxon>
        <taxon>Omphalotaceae</taxon>
        <taxon>Lentinula</taxon>
    </lineage>
</organism>
<keyword evidence="2" id="KW-1185">Reference proteome</keyword>
<dbReference type="EMBL" id="JAOTPV010000030">
    <property type="protein sequence ID" value="KAJ4469879.1"/>
    <property type="molecule type" value="Genomic_DNA"/>
</dbReference>
<dbReference type="Gene3D" id="3.40.50.1820">
    <property type="entry name" value="alpha/beta hydrolase"/>
    <property type="match status" value="1"/>
</dbReference>
<gene>
    <name evidence="1" type="ORF">J3R30DRAFT_3673774</name>
</gene>
<dbReference type="InterPro" id="IPR029058">
    <property type="entry name" value="AB_hydrolase_fold"/>
</dbReference>
<evidence type="ECO:0008006" key="3">
    <source>
        <dbReference type="Google" id="ProtNLM"/>
    </source>
</evidence>
<dbReference type="SUPFAM" id="SSF53474">
    <property type="entry name" value="alpha/beta-Hydrolases"/>
    <property type="match status" value="1"/>
</dbReference>
<sequence>MTNPFKTYSLPEGIKLSFTDSGAPPNSDDYTTVLIIHGSAFNAYQFHKLHLYAHTLNLRTVLFHRRDHIGSTPYTASEVQEIEQGSQKFWERLSAQVAQFLKIFIEQENIPKLKMTSSSSMSGGVAIMGWSAGCQIIFSIFGAAHNPMISSELYLLLQEYIGKFLLYDPPHVAFGYPVPPDNKNYVPWEDSSLKPEDIPVAFSEWVSSYYNHPLPSSATVHDLDGISKKTSKTSISAWSEEEKAKGIEMEAMKTEVLT</sequence>
<accession>A0A9W9DGT4</accession>
<dbReference type="OrthoDB" id="5311491at2759"/>
<protein>
    <recommendedName>
        <fullName evidence="3">AB hydrolase-1 domain-containing protein</fullName>
    </recommendedName>
</protein>